<dbReference type="AlphaFoldDB" id="A0A0J6XIY1"/>
<organism evidence="2 3">
    <name type="scientific">Streptomyces roseus</name>
    <dbReference type="NCBI Taxonomy" id="66430"/>
    <lineage>
        <taxon>Bacteria</taxon>
        <taxon>Bacillati</taxon>
        <taxon>Actinomycetota</taxon>
        <taxon>Actinomycetes</taxon>
        <taxon>Kitasatosporales</taxon>
        <taxon>Streptomycetaceae</taxon>
        <taxon>Streptomyces</taxon>
    </lineage>
</organism>
<evidence type="ECO:0000313" key="2">
    <source>
        <dbReference type="EMBL" id="KMO94603.1"/>
    </source>
</evidence>
<comment type="caution">
    <text evidence="2">The sequence shown here is derived from an EMBL/GenBank/DDBJ whole genome shotgun (WGS) entry which is preliminary data.</text>
</comment>
<dbReference type="PATRIC" id="fig|66430.4.peg.1438"/>
<dbReference type="EMBL" id="LFML01000126">
    <property type="protein sequence ID" value="KMO94603.1"/>
    <property type="molecule type" value="Genomic_DNA"/>
</dbReference>
<protein>
    <submittedName>
        <fullName evidence="2">Uncharacterized protein</fullName>
    </submittedName>
</protein>
<reference evidence="2 3" key="1">
    <citation type="submission" date="2015-06" db="EMBL/GenBank/DDBJ databases">
        <title>Recapitulation of the evolution of biosynthetic gene clusters reveals hidden chemical diversity on bacterial genomes.</title>
        <authorList>
            <person name="Cruz-Morales P."/>
            <person name="Martinez-Guerrero C."/>
            <person name="Morales-Escalante M.A."/>
            <person name="Yanez-Guerra L.A."/>
            <person name="Kopp J.F."/>
            <person name="Feldmann J."/>
            <person name="Ramos-Aboites H.E."/>
            <person name="Barona-Gomez F."/>
        </authorList>
    </citation>
    <scope>NUCLEOTIDE SEQUENCE [LARGE SCALE GENOMIC DNA]</scope>
    <source>
        <strain evidence="2 3">ATCC 31245</strain>
    </source>
</reference>
<evidence type="ECO:0000256" key="1">
    <source>
        <dbReference type="SAM" id="MobiDB-lite"/>
    </source>
</evidence>
<proteinExistence type="predicted"/>
<sequence length="92" mass="9763">MSNVSGSGKARASRLAAATGPMTAWPARTRPVDSWMSSVARRGTPCAKGGQQRRISSTAGRISSGWARSASRCSRWVRSRAAPWAMALEVVS</sequence>
<gene>
    <name evidence="2" type="ORF">ACS04_28845</name>
</gene>
<keyword evidence="3" id="KW-1185">Reference proteome</keyword>
<accession>A0A0J6XIY1</accession>
<name>A0A0J6XIY1_9ACTN</name>
<evidence type="ECO:0000313" key="3">
    <source>
        <dbReference type="Proteomes" id="UP000035932"/>
    </source>
</evidence>
<dbReference type="Proteomes" id="UP000035932">
    <property type="component" value="Unassembled WGS sequence"/>
</dbReference>
<feature type="region of interest" description="Disordered" evidence="1">
    <location>
        <begin position="1"/>
        <end position="61"/>
    </location>
</feature>